<evidence type="ECO:0000256" key="2">
    <source>
        <dbReference type="ARBA" id="ARBA00022857"/>
    </source>
</evidence>
<name>A0AAW0B9J1_9AGAR</name>
<dbReference type="InterPro" id="IPR008030">
    <property type="entry name" value="NmrA-like"/>
</dbReference>
<sequence>MTITQSQSAPLVLVVGATGQQGGSVVKALSDSKKPYRVRGFTRDNTKPAAKALEKQGVEVISLNLVVEKKDEIYKAFAGADYAFLVTNFWEHVNGEKEIAEGKLMIDAAKAAGVKGIVWSGLESHKKASGGKYTQVPHFEGKAVITEYGRACGVPFVEVQAGLYYSNYLIQVVKDAADGSYSYRNVVAPDVPLPLIDMENDFGAYVVVQAIEAPVFPDGKSIYAATEELSWSEVARQVSEGMYGKQVSFTHESFDEEVDAFVSRGIPRPFAVSITEGYLSFAEFGYFGKNPSGKREGFTHPKRSFAEWVKTADWSKAFA</sequence>
<comment type="similarity">
    <text evidence="1">Belongs to the NmrA-type oxidoreductase family.</text>
</comment>
<reference evidence="5 6" key="1">
    <citation type="journal article" date="2024" name="J Genomics">
        <title>Draft genome sequencing and assembly of Favolaschia claudopus CIRM-BRFM 2984 isolated from oak limbs.</title>
        <authorList>
            <person name="Navarro D."/>
            <person name="Drula E."/>
            <person name="Chaduli D."/>
            <person name="Cazenave R."/>
            <person name="Ahrendt S."/>
            <person name="Wang J."/>
            <person name="Lipzen A."/>
            <person name="Daum C."/>
            <person name="Barry K."/>
            <person name="Grigoriev I.V."/>
            <person name="Favel A."/>
            <person name="Rosso M.N."/>
            <person name="Martin F."/>
        </authorList>
    </citation>
    <scope>NUCLEOTIDE SEQUENCE [LARGE SCALE GENOMIC DNA]</scope>
    <source>
        <strain evidence="5 6">CIRM-BRFM 2984</strain>
    </source>
</reference>
<dbReference type="GO" id="GO:0005634">
    <property type="term" value="C:nucleus"/>
    <property type="evidence" value="ECO:0007669"/>
    <property type="project" value="TreeGrafter"/>
</dbReference>
<evidence type="ECO:0000256" key="3">
    <source>
        <dbReference type="ARBA" id="ARBA00023002"/>
    </source>
</evidence>
<proteinExistence type="inferred from homology"/>
<gene>
    <name evidence="5" type="ORF">R3P38DRAFT_2956753</name>
</gene>
<dbReference type="Gene3D" id="3.40.50.720">
    <property type="entry name" value="NAD(P)-binding Rossmann-like Domain"/>
    <property type="match status" value="1"/>
</dbReference>
<evidence type="ECO:0000256" key="1">
    <source>
        <dbReference type="ARBA" id="ARBA00006328"/>
    </source>
</evidence>
<dbReference type="Proteomes" id="UP001362999">
    <property type="component" value="Unassembled WGS sequence"/>
</dbReference>
<dbReference type="Gene3D" id="3.90.25.10">
    <property type="entry name" value="UDP-galactose 4-epimerase, domain 1"/>
    <property type="match status" value="1"/>
</dbReference>
<dbReference type="GO" id="GO:0016491">
    <property type="term" value="F:oxidoreductase activity"/>
    <property type="evidence" value="ECO:0007669"/>
    <property type="project" value="UniProtKB-KW"/>
</dbReference>
<keyword evidence="6" id="KW-1185">Reference proteome</keyword>
<evidence type="ECO:0000259" key="4">
    <source>
        <dbReference type="Pfam" id="PF05368"/>
    </source>
</evidence>
<dbReference type="Pfam" id="PF05368">
    <property type="entry name" value="NmrA"/>
    <property type="match status" value="1"/>
</dbReference>
<keyword evidence="3" id="KW-0560">Oxidoreductase</keyword>
<dbReference type="PANTHER" id="PTHR42748:SF30">
    <property type="entry name" value="NMRA-LIKE DOMAIN-CONTAINING PROTEIN"/>
    <property type="match status" value="1"/>
</dbReference>
<dbReference type="InterPro" id="IPR036291">
    <property type="entry name" value="NAD(P)-bd_dom_sf"/>
</dbReference>
<protein>
    <submittedName>
        <fullName evidence="5">NmrA domain-containing protein</fullName>
    </submittedName>
</protein>
<evidence type="ECO:0000313" key="6">
    <source>
        <dbReference type="Proteomes" id="UP001362999"/>
    </source>
</evidence>
<dbReference type="PANTHER" id="PTHR42748">
    <property type="entry name" value="NITROGEN METABOLITE REPRESSION PROTEIN NMRA FAMILY MEMBER"/>
    <property type="match status" value="1"/>
</dbReference>
<dbReference type="EMBL" id="JAWWNJ010000036">
    <property type="protein sequence ID" value="KAK7022977.1"/>
    <property type="molecule type" value="Genomic_DNA"/>
</dbReference>
<dbReference type="AlphaFoldDB" id="A0AAW0B9J1"/>
<keyword evidence="2" id="KW-0521">NADP</keyword>
<evidence type="ECO:0000313" key="5">
    <source>
        <dbReference type="EMBL" id="KAK7022977.1"/>
    </source>
</evidence>
<comment type="caution">
    <text evidence="5">The sequence shown here is derived from an EMBL/GenBank/DDBJ whole genome shotgun (WGS) entry which is preliminary data.</text>
</comment>
<dbReference type="InterPro" id="IPR051164">
    <property type="entry name" value="NmrA-like_oxidored"/>
</dbReference>
<organism evidence="5 6">
    <name type="scientific">Favolaschia claudopus</name>
    <dbReference type="NCBI Taxonomy" id="2862362"/>
    <lineage>
        <taxon>Eukaryota</taxon>
        <taxon>Fungi</taxon>
        <taxon>Dikarya</taxon>
        <taxon>Basidiomycota</taxon>
        <taxon>Agaricomycotina</taxon>
        <taxon>Agaricomycetes</taxon>
        <taxon>Agaricomycetidae</taxon>
        <taxon>Agaricales</taxon>
        <taxon>Marasmiineae</taxon>
        <taxon>Mycenaceae</taxon>
        <taxon>Favolaschia</taxon>
    </lineage>
</organism>
<accession>A0AAW0B9J1</accession>
<dbReference type="CDD" id="cd05251">
    <property type="entry name" value="NmrA_like_SDR_a"/>
    <property type="match status" value="1"/>
</dbReference>
<dbReference type="SUPFAM" id="SSF51735">
    <property type="entry name" value="NAD(P)-binding Rossmann-fold domains"/>
    <property type="match status" value="1"/>
</dbReference>
<feature type="domain" description="NmrA-like" evidence="4">
    <location>
        <begin position="11"/>
        <end position="289"/>
    </location>
</feature>